<dbReference type="PROSITE" id="PS50017">
    <property type="entry name" value="DEATH_DOMAIN"/>
    <property type="match status" value="1"/>
</dbReference>
<dbReference type="Pfam" id="PF17809">
    <property type="entry name" value="UPA_2"/>
    <property type="match status" value="1"/>
</dbReference>
<evidence type="ECO:0000259" key="14">
    <source>
        <dbReference type="PROSITE" id="PS51145"/>
    </source>
</evidence>
<feature type="region of interest" description="Disordered" evidence="11">
    <location>
        <begin position="3318"/>
        <end position="3356"/>
    </location>
</feature>
<feature type="compositionally biased region" description="Polar residues" evidence="11">
    <location>
        <begin position="3526"/>
        <end position="3544"/>
    </location>
</feature>
<feature type="region of interest" description="Disordered" evidence="11">
    <location>
        <begin position="1978"/>
        <end position="2017"/>
    </location>
</feature>
<feature type="repeat" description="ANK" evidence="9">
    <location>
        <begin position="749"/>
        <end position="781"/>
    </location>
</feature>
<feature type="repeat" description="ANK" evidence="9">
    <location>
        <begin position="617"/>
        <end position="649"/>
    </location>
</feature>
<dbReference type="GO" id="GO:0005856">
    <property type="term" value="C:cytoskeleton"/>
    <property type="evidence" value="ECO:0007669"/>
    <property type="project" value="UniProtKB-SubCell"/>
</dbReference>
<dbReference type="SMART" id="SM00248">
    <property type="entry name" value="ANK"/>
    <property type="match status" value="25"/>
</dbReference>
<feature type="compositionally biased region" description="Low complexity" evidence="11">
    <location>
        <begin position="2251"/>
        <end position="2264"/>
    </location>
</feature>
<dbReference type="Gene3D" id="1.25.40.20">
    <property type="entry name" value="Ankyrin repeat-containing domain"/>
    <property type="match status" value="4"/>
</dbReference>
<dbReference type="SMART" id="SM00225">
    <property type="entry name" value="BTB"/>
    <property type="match status" value="2"/>
</dbReference>
<feature type="repeat" description="ANK" evidence="9">
    <location>
        <begin position="353"/>
        <end position="385"/>
    </location>
</feature>
<feature type="compositionally biased region" description="Polar residues" evidence="11">
    <location>
        <begin position="3336"/>
        <end position="3354"/>
    </location>
</feature>
<feature type="repeat" description="ANK" evidence="9">
    <location>
        <begin position="287"/>
        <end position="319"/>
    </location>
</feature>
<feature type="repeat" description="ANK" evidence="9">
    <location>
        <begin position="551"/>
        <end position="583"/>
    </location>
</feature>
<dbReference type="PROSITE" id="PS50012">
    <property type="entry name" value="RCC1_3"/>
    <property type="match status" value="2"/>
</dbReference>
<feature type="compositionally biased region" description="Polar residues" evidence="11">
    <location>
        <begin position="2001"/>
        <end position="2015"/>
    </location>
</feature>
<evidence type="ECO:0000256" key="7">
    <source>
        <dbReference type="ARBA" id="ARBA00023136"/>
    </source>
</evidence>
<feature type="domain" description="ZU5" evidence="14">
    <location>
        <begin position="1081"/>
        <end position="1228"/>
    </location>
</feature>
<feature type="repeat" description="ANK" evidence="9">
    <location>
        <begin position="716"/>
        <end position="748"/>
    </location>
</feature>
<keyword evidence="4" id="KW-0597">Phosphoprotein</keyword>
<keyword evidence="8" id="KW-0206">Cytoskeleton</keyword>
<dbReference type="FunFam" id="1.25.40.20:FF:000001">
    <property type="entry name" value="Ankyrin-2 isoform 2"/>
    <property type="match status" value="1"/>
</dbReference>
<evidence type="ECO:0000256" key="9">
    <source>
        <dbReference type="PROSITE-ProRule" id="PRU00023"/>
    </source>
</evidence>
<reference evidence="15" key="2">
    <citation type="submission" date="2020-05" db="UniProtKB">
        <authorList>
            <consortium name="EnsemblMetazoa"/>
        </authorList>
    </citation>
    <scope>IDENTIFICATION</scope>
    <source>
        <strain evidence="15">MINIMUS1</strain>
    </source>
</reference>
<feature type="region of interest" description="Disordered" evidence="11">
    <location>
        <begin position="1872"/>
        <end position="1897"/>
    </location>
</feature>
<feature type="repeat" description="ANK" evidence="9">
    <location>
        <begin position="320"/>
        <end position="352"/>
    </location>
</feature>
<evidence type="ECO:0000256" key="1">
    <source>
        <dbReference type="ARBA" id="ARBA00004245"/>
    </source>
</evidence>
<dbReference type="PANTHER" id="PTHR24123:SF141">
    <property type="entry name" value="ANKYRIN 2, ISOFORM U"/>
    <property type="match status" value="1"/>
</dbReference>
<feature type="repeat" description="ANK" evidence="9">
    <location>
        <begin position="60"/>
        <end position="92"/>
    </location>
</feature>
<feature type="compositionally biased region" description="Basic and acidic residues" evidence="11">
    <location>
        <begin position="1930"/>
        <end position="1940"/>
    </location>
</feature>
<evidence type="ECO:0000256" key="10">
    <source>
        <dbReference type="PROSITE-ProRule" id="PRU00235"/>
    </source>
</evidence>
<feature type="compositionally biased region" description="Polar residues" evidence="11">
    <location>
        <begin position="1630"/>
        <end position="1643"/>
    </location>
</feature>
<feature type="region of interest" description="Disordered" evidence="11">
    <location>
        <begin position="3433"/>
        <end position="3465"/>
    </location>
</feature>
<dbReference type="SUPFAM" id="SSF48403">
    <property type="entry name" value="Ankyrin repeat"/>
    <property type="match status" value="3"/>
</dbReference>
<feature type="repeat" description="RCC1" evidence="10">
    <location>
        <begin position="2490"/>
        <end position="2543"/>
    </location>
</feature>
<feature type="repeat" description="ANK" evidence="9">
    <location>
        <begin position="485"/>
        <end position="517"/>
    </location>
</feature>
<dbReference type="InterPro" id="IPR036770">
    <property type="entry name" value="Ankyrin_rpt-contain_sf"/>
</dbReference>
<dbReference type="CDD" id="cd08317">
    <property type="entry name" value="Death_ank"/>
    <property type="match status" value="1"/>
</dbReference>
<dbReference type="GO" id="GO:0007165">
    <property type="term" value="P:signal transduction"/>
    <property type="evidence" value="ECO:0007669"/>
    <property type="project" value="InterPro"/>
</dbReference>
<dbReference type="GO" id="GO:0016020">
    <property type="term" value="C:membrane"/>
    <property type="evidence" value="ECO:0007669"/>
    <property type="project" value="UniProtKB-SubCell"/>
</dbReference>
<dbReference type="Gene3D" id="3.30.710.10">
    <property type="entry name" value="Potassium Channel Kv1.1, Chain A"/>
    <property type="match status" value="2"/>
</dbReference>
<dbReference type="EnsemblMetazoa" id="AMIN006797-RA">
    <property type="protein sequence ID" value="AMIN006797-PA"/>
    <property type="gene ID" value="AMIN006797"/>
</dbReference>
<dbReference type="PANTHER" id="PTHR24123">
    <property type="entry name" value="ANKYRIN REPEAT-CONTAINING"/>
    <property type="match status" value="1"/>
</dbReference>
<feature type="compositionally biased region" description="Basic and acidic residues" evidence="11">
    <location>
        <begin position="3434"/>
        <end position="3448"/>
    </location>
</feature>
<evidence type="ECO:0000256" key="3">
    <source>
        <dbReference type="ARBA" id="ARBA00022490"/>
    </source>
</evidence>
<feature type="region of interest" description="Disordered" evidence="11">
    <location>
        <begin position="2043"/>
        <end position="2066"/>
    </location>
</feature>
<feature type="compositionally biased region" description="Acidic residues" evidence="11">
    <location>
        <begin position="1694"/>
        <end position="1705"/>
    </location>
</feature>
<dbReference type="FunFam" id="1.25.40.20:FF:000003">
    <property type="entry name" value="Ankyrin, isoform B"/>
    <property type="match status" value="1"/>
</dbReference>
<dbReference type="SMART" id="SM00218">
    <property type="entry name" value="ZU5"/>
    <property type="match status" value="1"/>
</dbReference>
<dbReference type="SUPFAM" id="SSF50985">
    <property type="entry name" value="RCC1/BLIP-II"/>
    <property type="match status" value="1"/>
</dbReference>
<evidence type="ECO:0000256" key="11">
    <source>
        <dbReference type="SAM" id="MobiDB-lite"/>
    </source>
</evidence>
<feature type="region of interest" description="Disordered" evidence="11">
    <location>
        <begin position="2243"/>
        <end position="2264"/>
    </location>
</feature>
<dbReference type="STRING" id="112268.A0A182W8X3"/>
<feature type="repeat" description="ANK" evidence="9">
    <location>
        <begin position="584"/>
        <end position="616"/>
    </location>
</feature>
<feature type="domain" description="BTB" evidence="13">
    <location>
        <begin position="3056"/>
        <end position="3123"/>
    </location>
</feature>
<feature type="compositionally biased region" description="Acidic residues" evidence="11">
    <location>
        <begin position="2102"/>
        <end position="2114"/>
    </location>
</feature>
<comment type="subcellular location">
    <subcellularLocation>
        <location evidence="1">Cytoplasm</location>
        <location evidence="1">Cytoskeleton</location>
    </subcellularLocation>
    <subcellularLocation>
        <location evidence="2">Membrane</location>
    </subcellularLocation>
</comment>
<dbReference type="VEuPathDB" id="VectorBase:AMIN006797"/>
<protein>
    <recommendedName>
        <fullName evidence="17">Ankyrin</fullName>
    </recommendedName>
</protein>
<dbReference type="Pfam" id="PF00531">
    <property type="entry name" value="Death"/>
    <property type="match status" value="1"/>
</dbReference>
<dbReference type="SUPFAM" id="SSF54695">
    <property type="entry name" value="POZ domain"/>
    <property type="match status" value="2"/>
</dbReference>
<feature type="domain" description="ZU5" evidence="14">
    <location>
        <begin position="922"/>
        <end position="1079"/>
    </location>
</feature>
<feature type="repeat" description="ANK" evidence="9">
    <location>
        <begin position="221"/>
        <end position="253"/>
    </location>
</feature>
<feature type="repeat" description="ANK" evidence="9">
    <location>
        <begin position="2429"/>
        <end position="2461"/>
    </location>
</feature>
<feature type="compositionally biased region" description="Basic and acidic residues" evidence="11">
    <location>
        <begin position="1560"/>
        <end position="1582"/>
    </location>
</feature>
<dbReference type="PROSITE" id="PS50088">
    <property type="entry name" value="ANK_REPEAT"/>
    <property type="match status" value="23"/>
</dbReference>
<dbReference type="InterPro" id="IPR002110">
    <property type="entry name" value="Ankyrin_rpt"/>
</dbReference>
<dbReference type="InterPro" id="IPR000488">
    <property type="entry name" value="Death_dom"/>
</dbReference>
<dbReference type="Pfam" id="PF00023">
    <property type="entry name" value="Ank"/>
    <property type="match status" value="4"/>
</dbReference>
<dbReference type="SMART" id="SM00005">
    <property type="entry name" value="DEATH"/>
    <property type="match status" value="1"/>
</dbReference>
<feature type="repeat" description="ANK" evidence="9">
    <location>
        <begin position="419"/>
        <end position="451"/>
    </location>
</feature>
<evidence type="ECO:0000256" key="2">
    <source>
        <dbReference type="ARBA" id="ARBA00004370"/>
    </source>
</evidence>
<feature type="repeat" description="ANK" evidence="9">
    <location>
        <begin position="126"/>
        <end position="158"/>
    </location>
</feature>
<dbReference type="PROSITE" id="PS50297">
    <property type="entry name" value="ANK_REP_REGION"/>
    <property type="match status" value="23"/>
</dbReference>
<dbReference type="FunFam" id="1.25.40.20:FF:000095">
    <property type="entry name" value="Ankyrin 2, isoform J"/>
    <property type="match status" value="1"/>
</dbReference>
<feature type="region of interest" description="Disordered" evidence="11">
    <location>
        <begin position="3500"/>
        <end position="3563"/>
    </location>
</feature>
<sequence>MIAVSICVGSLMCISFVFLLLIKNDTNTAFLRAARAGDLQKLIEYLETGQVTDINTCNTNGLNALHLAAKDGHYDIVNELLKRGALVDNATKKGNTALHIASLAGQKEIIQILLQYNASVNVQSQNGFTPLYMAAQENHDECVNYLLAKGANPALATEDGFTPLAVAMQQGHDKVVAVLLESDTRGKVRLPALHIAAKKDDVKAAKLLLENEHNPDVSSKSGFTPLHIAAHYGNVNVAQLLIEKGADVNFTAKHNITPLHVACKWGKLNMVKLLIANHGRIDSITRDGLTPLHCAARSGHDQVIEVLLEHGAEIISKTKNGLAPLHMAAQGEHVSAARILLMNKSPVDDITIDYLTALHVAAHCGHVKVAKLLLDRNADPNARALNGFTPLHIACKKNRIKVVELLLNHGATIGATTESGLTPLHVASFMGCMNIVIYLLQHDASPDIPTVRGETPLHLAARAKQTDIIRILLRNGAYVNAQAREDQTPLHVASRIGNMEIVMLLLQHGAKIDAVTKDNYTPLHIAAKEGQDEVAALLLDNEANVEAVTKKGFTPLHLAAKYGNLKCAELLLERGAQVDVQGKNGVTPLHVASHYDHQKVALLLLEKGASPYSPAKNGHTPLHIASKKNQLNIATTLLEYKADANAESKTGFTPLHLSAQEGHGDMARTLLNNGADPNHAAKNGLTPLHLCAQEDNVGIAETLLEHKARIDPVTKTGFTPLHVAAHFGQAGMVKYLIENDANIEMKTNIGHTPLHQAAQQGHTLIINILLKNKANPEAVTNGGQTALSIADKLGYITVVETLKVVTETSVTQTVDEKFKIVGPETIHETFLSDSEDEGEDPIMSDQQQYNYMTSDENKQFDDTNLTNMSIDPLKDDKYLEKIISRAENYTVSAVDRSHTPNPLDITVTDNVNITRKPIHVGFLVSFLVDARGGAMRGCRHSGVRVIVPPRSAAQPTRITCRYVKPQRITNGPPLMEGEALISRILELAPVGAKFLGPVILEVPHFASLRDKEREIIILRSDNGETWREHTLYDSEEAIHEVLNETFKGDTLNLLEDLHTNRITRIVTNDFPHYFAIVSRIRQEVHAIGPEGGTVSATAVPQVQAIFPQNALTKKIRVGLQAQPIDMNTTANLLGRSVAVSPVVTVEPRRRKFHKAITLSMPAPKAYNSGMINQYSGNAPTLRLLCSITGGQNKAVWEDVTGSTPLTFVNDCVSFTTTVSARFWLMDCRNIGEATKMATELYSQMAHVPFMVKFVVFAKRVDQSEAKLSVFCMTDDKEDKTLEHQEHFTEIAKSRDIEVCEGRTIYLEFAGNIVPVMKSGEQLSLQFNAFKENRLTFTVKIKNNLDDLLGRISFMNDPKVAKGEPIQTPLCTLNFTLPSEKFGLGGDELETTSEFDQSSTEVLNSEQQAIVTAANRGKTLNFTFQNGDGASEIHKADIKITDICNLLGSDWPLLADELAIAPSDVELIRAEYPNDEAQQAVVMLRLWLRQAGRDATGNVLEQALIKINRPDIVNKSITNLEPVTDEYERRVAQRQIGSMNGLDEIDPAKVNGMTTASSTMHESEHEQMEEKQEHEAVEKHKQMPADNSSPTESVSPDTTEAFQQIRRESEILGIAAIKKEDLSTPPPSPADFNTQVSQNSSQASADEGRNDAVAEDVQEIIQQAIKDHDTHDDDEEETGPVAVDTVGSDSAVSDREEDSEGFELDLETDKSGKVKTIKKHSKVNIKINKTVAQRPTVGDIEWEVPEPDARHPQIEISSVNLEDVSNDRRYSLDHIDPVAEGLTIGARTYEKSLSTPGENEQKKSEQIVIISSDNNISEVPADYSGDIDEFIFVQTSPENFAKMEKEQATGGVVTDEDDNSNLVIITEEHYDYELTSDDDRRSSSVLEDPSPPEEKDLEGYTVAQSSPDAGANAQKRFIVGGSSSSESEEDPQQRRHDRDHSGSASIVRRTLRTKAIPTGLTITEDESVVLRDEQANNSTGPAITVCQPTPPPAQPPSSSTSNNFSIRTGPGSSSGSDVALHETAGELSDDDETGKANVNQHVASVNPETDTVLAEDSHPSPTVSSSRVSVIVTQVSNDLIDDEMPPQMAEDMLVDLNVHGEDGGEDAANESDIDNTEIYSGGGGDGSVLVQMGSGLAEGSTEIKNYLVQNNDQLAGMEPSEPPLGTAVPTNNGSTRTATNTIVDESDDGTVRTTVFSTTMRFDVPEDMKEQILKELRDQELTGNLQQRELPQSVQMEQLLNNPLITLDPDTGADTTSTSTTRTTTTTKTITLTPDGDFPEDELLQKITTVTTHTSQQNVPEMVKETTVTVTEMVDGRTLDGVAKELNNKKTVCPAFYCASMFTISDYDYECTKKCRLVSHGNAITAALTKRAISDELLAAYIAKTCRNFAHVVDEYGRTALHMAASVGRSAIVEWLINQGASLTQKDLESGHTALHRAMYYGSIGSAVLLVKHGAPLDAPDEDFVNPMQLCSNVSEQRASPTDERGVALGPELMIWGQNKNYNLGIGNAQDKGNPESMEYFRKTRTTIRKLEISSFHSVFLTHRMGELYVAGHGVGGRLGLGMEDTIAYPMKVPVPLKDDERITDVTAAKHHSLILTDSNHIYACGENKHCQLGLKPPPANLLTFKEITGQSNLSGKIIKRVIAKDYHSIAVLDADIYVWGLNGGQFGLKRDPRNEMIVLPKPIPLIPEGSTLKDDGNAVKRDTTIKLIESSNAAIVVYTMKNFLHIFSGFKVKTYKKPLLEKIECLSVTGGELQTEQEAVVKRSGDLRVIVFTASRNIYIWYEDCQQFVRCVFAQSRNLEVEKIRWCSQQQTLVLLLGNLYQGIITNKLPRSAKHQYSEFKETYIRKELCDTLQSRIELRRVRNLTNVVDFTCDAEGENYAALVENTRRCFCVPELVESNYDYGTLLADANEMDGVHDVVLYVENEPFASHRFILYHRSDSLRKLLQQFPEQKEFVLEEHGFGGLTTRAFRLIMRYLYTNQIIARADVERLLKKPGTSETGNPVERSELRAICQKLKEQFDKVQLPILSNSVKKLQDEPSIEPFPMLRHDSYPELYDITIELQDDKKLRAHKCVLVARLDYFNMMFAHCWAEKRTTADLRTVPREYMDVIVPFLYDNDYGRVRRQRYSENFILSMIIICDQFLIEELKNIFETILSQRVHLRNVGELLEFAYQYNCEVLKSVCMQFVSVNFARLLEWRLLDGLDPTVLAQIDRFYKEFFRLSEYRMITPFADAIGDEELEQFVSDFRIDLEQKAIDQTNATERPMKLTPKAKHTNMPALSKLQREKRNYEKEAMVYLQRLVLEEAAAVKERKISASKSSNVASITSSAGKPDNTVDRSVTNEQNGNKSWQTVSADSKRKAALSAALRANELMKEEAKLPANENFSNLRTVLERSPTAPQLAALRSPDEGYESANNVARAATINLSDFTLTDGRLSQKERKRLNSEKSRMTKSSHPETNGHQAHTSEAVVASVPVNPWKNVESVPVVDVFKGAELSPGASAAAFNRRQRKSSTNEQNKHSTSESDAIRSSPSSNNTADQISSTVLTKPHRQRQSSSRYSGGEKDFNEILEDERRQKRYFEKIKSKSLVQTQIEEQAIEELRTFYNVDHVFDECISIERYRPPLLDNGPNFAVWQYQ</sequence>
<dbReference type="CDD" id="cd18500">
    <property type="entry name" value="BACK_IBtk"/>
    <property type="match status" value="1"/>
</dbReference>
<dbReference type="InterPro" id="IPR011333">
    <property type="entry name" value="SKP1/BTB/POZ_sf"/>
</dbReference>
<feature type="repeat" description="ANK" evidence="9">
    <location>
        <begin position="650"/>
        <end position="682"/>
    </location>
</feature>
<dbReference type="FunFam" id="2.60.220.30:FF:000009">
    <property type="entry name" value="Ankyrin 2, isoform G"/>
    <property type="match status" value="1"/>
</dbReference>
<feature type="repeat" description="ANK" evidence="9">
    <location>
        <begin position="683"/>
        <end position="715"/>
    </location>
</feature>
<dbReference type="SUPFAM" id="SSF47986">
    <property type="entry name" value="DEATH domain"/>
    <property type="match status" value="1"/>
</dbReference>
<evidence type="ECO:0000256" key="8">
    <source>
        <dbReference type="ARBA" id="ARBA00023212"/>
    </source>
</evidence>
<keyword evidence="3" id="KW-0963">Cytoplasm</keyword>
<keyword evidence="7" id="KW-0472">Membrane</keyword>
<feature type="compositionally biased region" description="Polar residues" evidence="11">
    <location>
        <begin position="3450"/>
        <end position="3464"/>
    </location>
</feature>
<feature type="repeat" description="ANK" evidence="9">
    <location>
        <begin position="386"/>
        <end position="418"/>
    </location>
</feature>
<keyword evidence="16" id="KW-1185">Reference proteome</keyword>
<evidence type="ECO:0000313" key="15">
    <source>
        <dbReference type="EnsemblMetazoa" id="AMIN006797-PA"/>
    </source>
</evidence>
<dbReference type="Gene3D" id="2.60.220.30">
    <property type="match status" value="2"/>
</dbReference>
<feature type="repeat" description="ANK" evidence="9">
    <location>
        <begin position="93"/>
        <end position="125"/>
    </location>
</feature>
<evidence type="ECO:0000259" key="12">
    <source>
        <dbReference type="PROSITE" id="PS50017"/>
    </source>
</evidence>
<dbReference type="Pfam" id="PF00415">
    <property type="entry name" value="RCC1"/>
    <property type="match status" value="1"/>
</dbReference>
<feature type="region of interest" description="Disordered" evidence="11">
    <location>
        <begin position="2101"/>
        <end position="2123"/>
    </location>
</feature>
<accession>A0A182W8X3</accession>
<evidence type="ECO:0000256" key="6">
    <source>
        <dbReference type="ARBA" id="ARBA00023043"/>
    </source>
</evidence>
<feature type="compositionally biased region" description="Polar residues" evidence="11">
    <location>
        <begin position="3318"/>
        <end position="3328"/>
    </location>
</feature>
<dbReference type="InterPro" id="IPR040745">
    <property type="entry name" value="Ankyrin_UPA"/>
</dbReference>
<feature type="region of interest" description="Disordered" evidence="11">
    <location>
        <begin position="1920"/>
        <end position="1949"/>
    </location>
</feature>
<evidence type="ECO:0000256" key="5">
    <source>
        <dbReference type="ARBA" id="ARBA00022737"/>
    </source>
</evidence>
<dbReference type="InterPro" id="IPR000210">
    <property type="entry name" value="BTB/POZ_dom"/>
</dbReference>
<evidence type="ECO:0000313" key="16">
    <source>
        <dbReference type="Proteomes" id="UP000075920"/>
    </source>
</evidence>
<dbReference type="Pfam" id="PF00791">
    <property type="entry name" value="ZU5"/>
    <property type="match status" value="1"/>
</dbReference>
<feature type="repeat" description="ANK" evidence="9">
    <location>
        <begin position="254"/>
        <end position="286"/>
    </location>
</feature>
<dbReference type="Gene3D" id="2.130.10.30">
    <property type="entry name" value="Regulator of chromosome condensation 1/beta-lactamase-inhibitor protein II"/>
    <property type="match status" value="1"/>
</dbReference>
<dbReference type="Pfam" id="PF12796">
    <property type="entry name" value="Ank_2"/>
    <property type="match status" value="6"/>
</dbReference>
<dbReference type="InterPro" id="IPR051165">
    <property type="entry name" value="Multifunctional_ANK_Repeat"/>
</dbReference>
<dbReference type="Proteomes" id="UP000075920">
    <property type="component" value="Unassembled WGS sequence"/>
</dbReference>
<dbReference type="InterPro" id="IPR000408">
    <property type="entry name" value="Reg_chr_condens"/>
</dbReference>
<feature type="region of interest" description="Disordered" evidence="11">
    <location>
        <begin position="1619"/>
        <end position="1706"/>
    </location>
</feature>
<feature type="repeat" description="RCC1" evidence="10">
    <location>
        <begin position="2545"/>
        <end position="2598"/>
    </location>
</feature>
<dbReference type="Pfam" id="PF13637">
    <property type="entry name" value="Ank_4"/>
    <property type="match status" value="2"/>
</dbReference>
<keyword evidence="5" id="KW-0677">Repeat</keyword>
<evidence type="ECO:0000256" key="4">
    <source>
        <dbReference type="ARBA" id="ARBA00022553"/>
    </source>
</evidence>
<feature type="repeat" description="ANK" evidence="9">
    <location>
        <begin position="452"/>
        <end position="484"/>
    </location>
</feature>
<name>A0A182W8X3_9DIPT</name>
<dbReference type="InterPro" id="IPR000906">
    <property type="entry name" value="ZU5_dom"/>
</dbReference>
<organism evidence="15 16">
    <name type="scientific">Anopheles minimus</name>
    <dbReference type="NCBI Taxonomy" id="112268"/>
    <lineage>
        <taxon>Eukaryota</taxon>
        <taxon>Metazoa</taxon>
        <taxon>Ecdysozoa</taxon>
        <taxon>Arthropoda</taxon>
        <taxon>Hexapoda</taxon>
        <taxon>Insecta</taxon>
        <taxon>Pterygota</taxon>
        <taxon>Neoptera</taxon>
        <taxon>Endopterygota</taxon>
        <taxon>Diptera</taxon>
        <taxon>Nematocera</taxon>
        <taxon>Culicoidea</taxon>
        <taxon>Culicidae</taxon>
        <taxon>Anophelinae</taxon>
        <taxon>Anopheles</taxon>
    </lineage>
</organism>
<evidence type="ECO:0000259" key="13">
    <source>
        <dbReference type="PROSITE" id="PS50097"/>
    </source>
</evidence>
<dbReference type="Gene3D" id="2.60.40.2660">
    <property type="match status" value="1"/>
</dbReference>
<dbReference type="Pfam" id="PF00651">
    <property type="entry name" value="BTB"/>
    <property type="match status" value="2"/>
</dbReference>
<feature type="compositionally biased region" description="Basic and acidic residues" evidence="11">
    <location>
        <begin position="3515"/>
        <end position="3525"/>
    </location>
</feature>
<feature type="compositionally biased region" description="Basic and acidic residues" evidence="11">
    <location>
        <begin position="1872"/>
        <end position="1881"/>
    </location>
</feature>
<proteinExistence type="predicted"/>
<dbReference type="PROSITE" id="PS50097">
    <property type="entry name" value="BTB"/>
    <property type="match status" value="2"/>
</dbReference>
<dbReference type="Gene3D" id="1.10.533.10">
    <property type="entry name" value="Death Domain, Fas"/>
    <property type="match status" value="1"/>
</dbReference>
<feature type="compositionally biased region" description="Polar residues" evidence="11">
    <location>
        <begin position="1584"/>
        <end position="1599"/>
    </location>
</feature>
<feature type="repeat" description="ANK" evidence="9">
    <location>
        <begin position="2395"/>
        <end position="2427"/>
    </location>
</feature>
<reference evidence="16" key="1">
    <citation type="submission" date="2013-03" db="EMBL/GenBank/DDBJ databases">
        <title>The Genome Sequence of Anopheles minimus MINIMUS1.</title>
        <authorList>
            <consortium name="The Broad Institute Genomics Platform"/>
            <person name="Neafsey D.E."/>
            <person name="Walton C."/>
            <person name="Walker B."/>
            <person name="Young S.K."/>
            <person name="Zeng Q."/>
            <person name="Gargeya S."/>
            <person name="Fitzgerald M."/>
            <person name="Haas B."/>
            <person name="Abouelleil A."/>
            <person name="Allen A.W."/>
            <person name="Alvarado L."/>
            <person name="Arachchi H.M."/>
            <person name="Berlin A.M."/>
            <person name="Chapman S.B."/>
            <person name="Gainer-Dewar J."/>
            <person name="Goldberg J."/>
            <person name="Griggs A."/>
            <person name="Gujja S."/>
            <person name="Hansen M."/>
            <person name="Howarth C."/>
            <person name="Imamovic A."/>
            <person name="Ireland A."/>
            <person name="Larimer J."/>
            <person name="McCowan C."/>
            <person name="Murphy C."/>
            <person name="Pearson M."/>
            <person name="Poon T.W."/>
            <person name="Priest M."/>
            <person name="Roberts A."/>
            <person name="Saif S."/>
            <person name="Shea T."/>
            <person name="Sisk P."/>
            <person name="Sykes S."/>
            <person name="Wortman J."/>
            <person name="Nusbaum C."/>
            <person name="Birren B."/>
        </authorList>
    </citation>
    <scope>NUCLEOTIDE SEQUENCE [LARGE SCALE GENOMIC DNA]</scope>
    <source>
        <strain evidence="16">MINIMUS1</strain>
    </source>
</reference>
<dbReference type="InterPro" id="IPR009091">
    <property type="entry name" value="RCC1/BLIP-II"/>
</dbReference>
<dbReference type="PROSITE" id="PS51145">
    <property type="entry name" value="ZU5"/>
    <property type="match status" value="2"/>
</dbReference>
<feature type="repeat" description="ANK" evidence="9">
    <location>
        <begin position="518"/>
        <end position="550"/>
    </location>
</feature>
<dbReference type="PRINTS" id="PR01415">
    <property type="entry name" value="ANKYRIN"/>
</dbReference>
<dbReference type="FunFam" id="2.60.220.30:FF:000001">
    <property type="entry name" value="Ankyrin-3 isoform 2"/>
    <property type="match status" value="1"/>
</dbReference>
<keyword evidence="6 9" id="KW-0040">ANK repeat</keyword>
<feature type="region of interest" description="Disordered" evidence="11">
    <location>
        <begin position="1555"/>
        <end position="1599"/>
    </location>
</feature>
<feature type="domain" description="BTB" evidence="13">
    <location>
        <begin position="2917"/>
        <end position="2986"/>
    </location>
</feature>
<dbReference type="InterPro" id="IPR011029">
    <property type="entry name" value="DEATH-like_dom_sf"/>
</dbReference>
<evidence type="ECO:0008006" key="17">
    <source>
        <dbReference type="Google" id="ProtNLM"/>
    </source>
</evidence>
<feature type="domain" description="Death" evidence="12">
    <location>
        <begin position="1435"/>
        <end position="1519"/>
    </location>
</feature>
<feature type="repeat" description="ANK" evidence="9">
    <location>
        <begin position="159"/>
        <end position="181"/>
    </location>
</feature>